<comment type="caution">
    <text evidence="2">The sequence shown here is derived from an EMBL/GenBank/DDBJ whole genome shotgun (WGS) entry which is preliminary data.</text>
</comment>
<keyword evidence="3" id="KW-1185">Reference proteome</keyword>
<dbReference type="PROSITE" id="PS51257">
    <property type="entry name" value="PROKAR_LIPOPROTEIN"/>
    <property type="match status" value="1"/>
</dbReference>
<gene>
    <name evidence="2" type="ORF">ACFPZ4_01030</name>
</gene>
<sequence>MDGTIRITALACAILATSSCTASHAKDRYQTADATIAEYRDETKRLTLAPGWHWPTDLSKDFPSQAEDRKQILYEVNRGRVGASLYWHCSWARTLLSSDSSKHEEARAQVKLIRESALFKWGLAGKEKSYWERLLGELDNGATDEYKKMIDTNCPGSSA</sequence>
<dbReference type="EMBL" id="JBHSQQ010000002">
    <property type="protein sequence ID" value="MFC5940065.1"/>
    <property type="molecule type" value="Genomic_DNA"/>
</dbReference>
<protein>
    <recommendedName>
        <fullName evidence="4">Lipoprotein</fullName>
    </recommendedName>
</protein>
<dbReference type="Proteomes" id="UP001596207">
    <property type="component" value="Unassembled WGS sequence"/>
</dbReference>
<feature type="signal peptide" evidence="1">
    <location>
        <begin position="1"/>
        <end position="25"/>
    </location>
</feature>
<feature type="chain" id="PRO_5047540378" description="Lipoprotein" evidence="1">
    <location>
        <begin position="26"/>
        <end position="159"/>
    </location>
</feature>
<evidence type="ECO:0000313" key="3">
    <source>
        <dbReference type="Proteomes" id="UP001596207"/>
    </source>
</evidence>
<evidence type="ECO:0000313" key="2">
    <source>
        <dbReference type="EMBL" id="MFC5940065.1"/>
    </source>
</evidence>
<evidence type="ECO:0000256" key="1">
    <source>
        <dbReference type="SAM" id="SignalP"/>
    </source>
</evidence>
<reference evidence="3" key="1">
    <citation type="journal article" date="2019" name="Int. J. Syst. Evol. Microbiol.">
        <title>The Global Catalogue of Microorganisms (GCM) 10K type strain sequencing project: providing services to taxonomists for standard genome sequencing and annotation.</title>
        <authorList>
            <consortium name="The Broad Institute Genomics Platform"/>
            <consortium name="The Broad Institute Genome Sequencing Center for Infectious Disease"/>
            <person name="Wu L."/>
            <person name="Ma J."/>
        </authorList>
    </citation>
    <scope>NUCLEOTIDE SEQUENCE [LARGE SCALE GENOMIC DNA]</scope>
    <source>
        <strain evidence="3">CGMCC 4.7173</strain>
    </source>
</reference>
<keyword evidence="1" id="KW-0732">Signal</keyword>
<proteinExistence type="predicted"/>
<evidence type="ECO:0008006" key="4">
    <source>
        <dbReference type="Google" id="ProtNLM"/>
    </source>
</evidence>
<name>A0ABW1HHF3_9ACTN</name>
<dbReference type="RefSeq" id="WP_353899068.1">
    <property type="nucleotide sequence ID" value="NZ_CP158970.1"/>
</dbReference>
<accession>A0ABW1HHF3</accession>
<organism evidence="2 3">
    <name type="scientific">Micromonospora harpali</name>
    <dbReference type="NCBI Taxonomy" id="1490225"/>
    <lineage>
        <taxon>Bacteria</taxon>
        <taxon>Bacillati</taxon>
        <taxon>Actinomycetota</taxon>
        <taxon>Actinomycetes</taxon>
        <taxon>Micromonosporales</taxon>
        <taxon>Micromonosporaceae</taxon>
        <taxon>Micromonospora</taxon>
    </lineage>
</organism>